<evidence type="ECO:0000259" key="9">
    <source>
        <dbReference type="Pfam" id="PF02517"/>
    </source>
</evidence>
<evidence type="ECO:0000256" key="5">
    <source>
        <dbReference type="ARBA" id="ARBA00022801"/>
    </source>
</evidence>
<dbReference type="NCBIfam" id="TIGR04162">
    <property type="entry name" value="exo_VPEID"/>
    <property type="match status" value="1"/>
</dbReference>
<evidence type="ECO:0000256" key="4">
    <source>
        <dbReference type="ARBA" id="ARBA00022692"/>
    </source>
</evidence>
<feature type="transmembrane region" description="Helical" evidence="8">
    <location>
        <begin position="366"/>
        <end position="384"/>
    </location>
</feature>
<dbReference type="InterPro" id="IPR014346">
    <property type="entry name" value="Prenyl_protease-related"/>
</dbReference>
<keyword evidence="2" id="KW-1003">Cell membrane</keyword>
<feature type="transmembrane region" description="Helical" evidence="8">
    <location>
        <begin position="462"/>
        <end position="495"/>
    </location>
</feature>
<dbReference type="InterPro" id="IPR026392">
    <property type="entry name" value="Exo/Archaeosortase_dom"/>
</dbReference>
<dbReference type="Pfam" id="PF02517">
    <property type="entry name" value="Rce1-like"/>
    <property type="match status" value="1"/>
</dbReference>
<dbReference type="Pfam" id="PF09721">
    <property type="entry name" value="Exosortase_EpsH"/>
    <property type="match status" value="1"/>
</dbReference>
<evidence type="ECO:0000313" key="10">
    <source>
        <dbReference type="EMBL" id="MBB3711864.1"/>
    </source>
</evidence>
<sequence>MLIRATRLPRHGPIGRVPLLCGLVLADFILASLLYKHGFAFTCRDSAPAALCEGLSRIVPRASGMALVIGLLALALRLPARSGQGWRRPLALHAAGVLVALLPWGFLSEGAGPVAFGAALLSWVGGAGLAAAGLLGLIAPAGVWRRALHGRWAAILPALALGALLPELSDLLQPLWRLELLSGLTFDAVTALLGGLGYDVLLFPHERIIGIDGFVVEVGKRCSGIEGFALISVFLAIYMVIFRRELRFPRVFWLFPLGLVVSFGFNILRIAVLMVLGAEASPDLAVGAFHSNAGWLSFVLLACAMMLAAHALPGLRRRAVPLAAPRRGAPLPFRQDPEVAQLLPFAAFMASGLLVSAFFAEPAVAYPLRALAMAVALAFVWPGLRGHRIGLDPVALAAGLAVGAAWIVTAAPPPEGATPALVGGAWLVFRLVGMAVLVPVVEELFFRGYLLGRIAPPGAAPARLWFGLAVSTACFAALHDRWIAAALAGLVFAALARRRGALGDAILAHMAANALIALAALLLRRSELL</sequence>
<evidence type="ECO:0000256" key="3">
    <source>
        <dbReference type="ARBA" id="ARBA00022670"/>
    </source>
</evidence>
<reference evidence="10 11" key="1">
    <citation type="submission" date="2020-08" db="EMBL/GenBank/DDBJ databases">
        <title>Genomic Encyclopedia of Type Strains, Phase III (KMG-III): the genomes of soil and plant-associated and newly described type strains.</title>
        <authorList>
            <person name="Whitman W."/>
        </authorList>
    </citation>
    <scope>NUCLEOTIDE SEQUENCE [LARGE SCALE GENOMIC DNA]</scope>
    <source>
        <strain evidence="10 11">CECT 8572</strain>
    </source>
</reference>
<dbReference type="NCBIfam" id="TIGR03008">
    <property type="entry name" value="pepcterm_CAAX"/>
    <property type="match status" value="1"/>
</dbReference>
<feature type="transmembrane region" description="Helical" evidence="8">
    <location>
        <begin position="20"/>
        <end position="38"/>
    </location>
</feature>
<feature type="transmembrane region" description="Helical" evidence="8">
    <location>
        <begin position="253"/>
        <end position="275"/>
    </location>
</feature>
<comment type="subcellular location">
    <subcellularLocation>
        <location evidence="1">Cell membrane</location>
        <topology evidence="1">Multi-pass membrane protein</topology>
    </subcellularLocation>
</comment>
<dbReference type="NCBIfam" id="TIGR04178">
    <property type="entry name" value="exo_archaeo"/>
    <property type="match status" value="1"/>
</dbReference>
<keyword evidence="6 8" id="KW-1133">Transmembrane helix</keyword>
<evidence type="ECO:0000313" key="11">
    <source>
        <dbReference type="Proteomes" id="UP000576152"/>
    </source>
</evidence>
<evidence type="ECO:0000256" key="1">
    <source>
        <dbReference type="ARBA" id="ARBA00004651"/>
    </source>
</evidence>
<evidence type="ECO:0000256" key="8">
    <source>
        <dbReference type="SAM" id="Phobius"/>
    </source>
</evidence>
<name>A0ABR6HMV0_9RHOB</name>
<evidence type="ECO:0000256" key="2">
    <source>
        <dbReference type="ARBA" id="ARBA00022475"/>
    </source>
</evidence>
<comment type="caution">
    <text evidence="10">The sequence shown here is derived from an EMBL/GenBank/DDBJ whole genome shotgun (WGS) entry which is preliminary data.</text>
</comment>
<feature type="transmembrane region" description="Helical" evidence="8">
    <location>
        <begin position="420"/>
        <end position="441"/>
    </location>
</feature>
<keyword evidence="11" id="KW-1185">Reference proteome</keyword>
<dbReference type="Proteomes" id="UP000576152">
    <property type="component" value="Unassembled WGS sequence"/>
</dbReference>
<evidence type="ECO:0000256" key="6">
    <source>
        <dbReference type="ARBA" id="ARBA00022989"/>
    </source>
</evidence>
<keyword evidence="4 8" id="KW-0812">Transmembrane</keyword>
<accession>A0ABR6HMV0</accession>
<feature type="transmembrane region" description="Helical" evidence="8">
    <location>
        <begin position="90"/>
        <end position="107"/>
    </location>
</feature>
<keyword evidence="5" id="KW-0378">Hydrolase</keyword>
<dbReference type="InterPro" id="IPR003675">
    <property type="entry name" value="Rce1/LyrA-like_dom"/>
</dbReference>
<keyword evidence="3" id="KW-0645">Protease</keyword>
<dbReference type="EMBL" id="JACIBX010000004">
    <property type="protein sequence ID" value="MBB3711864.1"/>
    <property type="molecule type" value="Genomic_DNA"/>
</dbReference>
<gene>
    <name evidence="10" type="ORF">FHS00_001440</name>
</gene>
<organism evidence="10 11">
    <name type="scientific">Limimaricola variabilis</name>
    <dbReference type="NCBI Taxonomy" id="1492771"/>
    <lineage>
        <taxon>Bacteria</taxon>
        <taxon>Pseudomonadati</taxon>
        <taxon>Pseudomonadota</taxon>
        <taxon>Alphaproteobacteria</taxon>
        <taxon>Rhodobacterales</taxon>
        <taxon>Paracoccaceae</taxon>
        <taxon>Limimaricola</taxon>
    </lineage>
</organism>
<feature type="transmembrane region" description="Helical" evidence="8">
    <location>
        <begin position="224"/>
        <end position="241"/>
    </location>
</feature>
<dbReference type="InterPro" id="IPR026420">
    <property type="entry name" value="Exo_VPEID"/>
</dbReference>
<feature type="transmembrane region" description="Helical" evidence="8">
    <location>
        <begin position="295"/>
        <end position="312"/>
    </location>
</feature>
<feature type="transmembrane region" description="Helical" evidence="8">
    <location>
        <begin position="391"/>
        <end position="408"/>
    </location>
</feature>
<feature type="transmembrane region" description="Helical" evidence="8">
    <location>
        <begin position="113"/>
        <end position="138"/>
    </location>
</feature>
<proteinExistence type="predicted"/>
<dbReference type="InterPro" id="IPR019127">
    <property type="entry name" value="Exosortase"/>
</dbReference>
<protein>
    <recommendedName>
        <fullName evidence="9">CAAX prenyl protease 2/Lysostaphin resistance protein A-like domain-containing protein</fullName>
    </recommendedName>
</protein>
<feature type="transmembrane region" description="Helical" evidence="8">
    <location>
        <begin position="342"/>
        <end position="360"/>
    </location>
</feature>
<dbReference type="RefSeq" id="WP_183471307.1">
    <property type="nucleotide sequence ID" value="NZ_JACIBX010000004.1"/>
</dbReference>
<feature type="transmembrane region" description="Helical" evidence="8">
    <location>
        <begin position="501"/>
        <end position="523"/>
    </location>
</feature>
<feature type="domain" description="CAAX prenyl protease 2/Lysostaphin resistance protein A-like" evidence="9">
    <location>
        <begin position="425"/>
        <end position="515"/>
    </location>
</feature>
<keyword evidence="7 8" id="KW-0472">Membrane</keyword>
<evidence type="ECO:0000256" key="7">
    <source>
        <dbReference type="ARBA" id="ARBA00023136"/>
    </source>
</evidence>
<feature type="transmembrane region" description="Helical" evidence="8">
    <location>
        <begin position="58"/>
        <end position="78"/>
    </location>
</feature>